<proteinExistence type="predicted"/>
<dbReference type="Pfam" id="PF13643">
    <property type="entry name" value="DUF4145"/>
    <property type="match status" value="1"/>
</dbReference>
<protein>
    <submittedName>
        <fullName evidence="3">DUF4145 domain-containing protein</fullName>
    </submittedName>
</protein>
<evidence type="ECO:0000313" key="4">
    <source>
        <dbReference type="Proteomes" id="UP000217141"/>
    </source>
</evidence>
<name>A0A249MTY7_SPHXE</name>
<reference evidence="3 4" key="1">
    <citation type="submission" date="2017-08" db="EMBL/GenBank/DDBJ databases">
        <title>Whole Genome Sequence of Sphingobium hydrophobicum C1: Insights into Adaption to the Electronic-waste Contaminated Sediment.</title>
        <authorList>
            <person name="Song D."/>
            <person name="Chen X."/>
            <person name="Xu M."/>
        </authorList>
    </citation>
    <scope>NUCLEOTIDE SEQUENCE [LARGE SCALE GENOMIC DNA]</scope>
    <source>
        <strain evidence="3 4">C1</strain>
    </source>
</reference>
<feature type="domain" description="DUF4145" evidence="2">
    <location>
        <begin position="53"/>
        <end position="149"/>
    </location>
</feature>
<evidence type="ECO:0000259" key="2">
    <source>
        <dbReference type="Pfam" id="PF13643"/>
    </source>
</evidence>
<feature type="region of interest" description="Disordered" evidence="1">
    <location>
        <begin position="185"/>
        <end position="206"/>
    </location>
</feature>
<sequence length="206" mass="22923">MTVFVALRRVHPSYSPDRLDFDSCYQEWNFLPEGSAKPQPNYIPAPLLEDYAEACRIRTLSPKASATLSRRCLQGMIRDFCGISKSTLLQEITELRKRVDEGDAPKGVNSEAVDAIDQVRGIGNIGAHMEKDINLIIPVDADEAQVLIQLIEMLFEEWYVARNSRQQRLARIASVSDEKKAAIANARAGQNALAPPTVNPPEESTE</sequence>
<dbReference type="RefSeq" id="WP_017181514.1">
    <property type="nucleotide sequence ID" value="NZ_CP022745.1"/>
</dbReference>
<gene>
    <name evidence="3" type="ORF">CJD35_10055</name>
</gene>
<dbReference type="Proteomes" id="UP000217141">
    <property type="component" value="Chromosome I"/>
</dbReference>
<feature type="compositionally biased region" description="Low complexity" evidence="1">
    <location>
        <begin position="185"/>
        <end position="194"/>
    </location>
</feature>
<dbReference type="AlphaFoldDB" id="A0A249MTY7"/>
<dbReference type="EMBL" id="CP022745">
    <property type="protein sequence ID" value="ASY44752.1"/>
    <property type="molecule type" value="Genomic_DNA"/>
</dbReference>
<evidence type="ECO:0000313" key="3">
    <source>
        <dbReference type="EMBL" id="ASY44752.1"/>
    </source>
</evidence>
<dbReference type="InterPro" id="IPR025285">
    <property type="entry name" value="DUF4145"/>
</dbReference>
<accession>A0A249MTY7</accession>
<evidence type="ECO:0000256" key="1">
    <source>
        <dbReference type="SAM" id="MobiDB-lite"/>
    </source>
</evidence>
<organism evidence="3 4">
    <name type="scientific">Sphingobium xenophagum</name>
    <dbReference type="NCBI Taxonomy" id="121428"/>
    <lineage>
        <taxon>Bacteria</taxon>
        <taxon>Pseudomonadati</taxon>
        <taxon>Pseudomonadota</taxon>
        <taxon>Alphaproteobacteria</taxon>
        <taxon>Sphingomonadales</taxon>
        <taxon>Sphingomonadaceae</taxon>
        <taxon>Sphingobium</taxon>
    </lineage>
</organism>
<dbReference type="KEGG" id="shyd:CJD35_10055"/>